<dbReference type="GO" id="GO:0010104">
    <property type="term" value="P:regulation of ethylene-activated signaling pathway"/>
    <property type="evidence" value="ECO:0000318"/>
    <property type="project" value="GO_Central"/>
</dbReference>
<keyword evidence="1" id="KW-1133">Transmembrane helix</keyword>
<feature type="transmembrane region" description="Helical" evidence="1">
    <location>
        <begin position="208"/>
        <end position="228"/>
    </location>
</feature>
<name>U5D4V6_AMBTC</name>
<proteinExistence type="predicted"/>
<dbReference type="GO" id="GO:0005794">
    <property type="term" value="C:Golgi apparatus"/>
    <property type="evidence" value="ECO:0000318"/>
    <property type="project" value="GO_Central"/>
</dbReference>
<sequence>MEVKAADDIEDAHSKSMLLERWPLAPVDLKRARFPCCIVWTPLPIVSWLAPFMGHLGICREDGTILDFSGSNFVSVDNFTFGAVARYIQLDRDQCCFPPHLSGHTCKNRYKHLERGTAISWDDALRSSTQHFQHHSYNLLTCNSHSFVANCLNRLAYSGSVSWNPLNIGALVLLRARWVDPTSVLRSFFPFAVVLALGIFMVGPPFLLGLASFSLLLFIWFVFGTYCVKNLVEW</sequence>
<keyword evidence="1" id="KW-0472">Membrane</keyword>
<dbReference type="Pfam" id="PF05608">
    <property type="entry name" value="RTE1"/>
    <property type="match status" value="1"/>
</dbReference>
<dbReference type="OMA" id="GKMKQFH"/>
<dbReference type="STRING" id="13333.U5D4V6"/>
<dbReference type="Gramene" id="ERN16452">
    <property type="protein sequence ID" value="ERN16452"/>
    <property type="gene ID" value="AMTR_s00052p00198680"/>
</dbReference>
<dbReference type="OrthoDB" id="267284at2759"/>
<organism evidence="2 3">
    <name type="scientific">Amborella trichopoda</name>
    <dbReference type="NCBI Taxonomy" id="13333"/>
    <lineage>
        <taxon>Eukaryota</taxon>
        <taxon>Viridiplantae</taxon>
        <taxon>Streptophyta</taxon>
        <taxon>Embryophyta</taxon>
        <taxon>Tracheophyta</taxon>
        <taxon>Spermatophyta</taxon>
        <taxon>Magnoliopsida</taxon>
        <taxon>Amborellales</taxon>
        <taxon>Amborellaceae</taxon>
        <taxon>Amborella</taxon>
    </lineage>
</organism>
<dbReference type="eggNOG" id="KOG3150">
    <property type="taxonomic scope" value="Eukaryota"/>
</dbReference>
<dbReference type="PANTHER" id="PTHR20921">
    <property type="entry name" value="TRANSMEMBRANE PROTEIN 222"/>
    <property type="match status" value="1"/>
</dbReference>
<dbReference type="InterPro" id="IPR008496">
    <property type="entry name" value="TMEM222/RTE1"/>
</dbReference>
<dbReference type="EMBL" id="KI392446">
    <property type="protein sequence ID" value="ERN16452.1"/>
    <property type="molecule type" value="Genomic_DNA"/>
</dbReference>
<accession>U5D4V6</accession>
<dbReference type="Proteomes" id="UP000017836">
    <property type="component" value="Unassembled WGS sequence"/>
</dbReference>
<dbReference type="PANTHER" id="PTHR20921:SF7">
    <property type="entry name" value="PROTEIN REVERSION-TO-ETHYLENE SENSITIVITY1"/>
    <property type="match status" value="1"/>
</dbReference>
<gene>
    <name evidence="2" type="ORF">AMTR_s00052p00198680</name>
</gene>
<dbReference type="HOGENOM" id="CLU_075672_0_0_1"/>
<keyword evidence="1" id="KW-0812">Transmembrane</keyword>
<dbReference type="AlphaFoldDB" id="U5D4V6"/>
<reference evidence="3" key="1">
    <citation type="journal article" date="2013" name="Science">
        <title>The Amborella genome and the evolution of flowering plants.</title>
        <authorList>
            <consortium name="Amborella Genome Project"/>
        </authorList>
    </citation>
    <scope>NUCLEOTIDE SEQUENCE [LARGE SCALE GENOMIC DNA]</scope>
</reference>
<keyword evidence="3" id="KW-1185">Reference proteome</keyword>
<dbReference type="GO" id="GO:0005783">
    <property type="term" value="C:endoplasmic reticulum"/>
    <property type="evidence" value="ECO:0000318"/>
    <property type="project" value="GO_Central"/>
</dbReference>
<feature type="transmembrane region" description="Helical" evidence="1">
    <location>
        <begin position="184"/>
        <end position="202"/>
    </location>
</feature>
<dbReference type="GO" id="GO:0009723">
    <property type="term" value="P:response to ethylene"/>
    <property type="evidence" value="ECO:0000318"/>
    <property type="project" value="GO_Central"/>
</dbReference>
<evidence type="ECO:0000313" key="2">
    <source>
        <dbReference type="EMBL" id="ERN16452.1"/>
    </source>
</evidence>
<dbReference type="KEGG" id="atr:18444765"/>
<evidence type="ECO:0000256" key="1">
    <source>
        <dbReference type="SAM" id="Phobius"/>
    </source>
</evidence>
<protein>
    <submittedName>
        <fullName evidence="2">Uncharacterized protein</fullName>
    </submittedName>
</protein>
<evidence type="ECO:0000313" key="3">
    <source>
        <dbReference type="Proteomes" id="UP000017836"/>
    </source>
</evidence>